<dbReference type="EMBL" id="CABIKO010000277">
    <property type="protein sequence ID" value="VVA33185.1"/>
    <property type="molecule type" value="Genomic_DNA"/>
</dbReference>
<evidence type="ECO:0000313" key="1">
    <source>
        <dbReference type="EMBL" id="VVA33185.1"/>
    </source>
</evidence>
<dbReference type="InParanoid" id="A0A5E4G046"/>
<accession>A0A5E4G046</accession>
<dbReference type="Proteomes" id="UP000327085">
    <property type="component" value="Chromosome 8"/>
</dbReference>
<name>A0A5E4G046_PRUDU</name>
<evidence type="ECO:0000313" key="2">
    <source>
        <dbReference type="Proteomes" id="UP000327085"/>
    </source>
</evidence>
<reference evidence="2" key="1">
    <citation type="journal article" date="2020" name="Plant J.">
        <title>Transposons played a major role in the diversification between the closely related almond and peach genomes: results from the almond genome sequence.</title>
        <authorList>
            <person name="Alioto T."/>
            <person name="Alexiou K.G."/>
            <person name="Bardil A."/>
            <person name="Barteri F."/>
            <person name="Castanera R."/>
            <person name="Cruz F."/>
            <person name="Dhingra A."/>
            <person name="Duval H."/>
            <person name="Fernandez I Marti A."/>
            <person name="Frias L."/>
            <person name="Galan B."/>
            <person name="Garcia J.L."/>
            <person name="Howad W."/>
            <person name="Gomez-Garrido J."/>
            <person name="Gut M."/>
            <person name="Julca I."/>
            <person name="Morata J."/>
            <person name="Puigdomenech P."/>
            <person name="Ribeca P."/>
            <person name="Rubio Cabetas M.J."/>
            <person name="Vlasova A."/>
            <person name="Wirthensohn M."/>
            <person name="Garcia-Mas J."/>
            <person name="Gabaldon T."/>
            <person name="Casacuberta J.M."/>
            <person name="Arus P."/>
        </authorList>
    </citation>
    <scope>NUCLEOTIDE SEQUENCE [LARGE SCALE GENOMIC DNA]</scope>
    <source>
        <strain evidence="2">cv. Texas</strain>
    </source>
</reference>
<dbReference type="Gramene" id="VVA33185">
    <property type="protein sequence ID" value="VVA33185"/>
    <property type="gene ID" value="Prudul26B004133"/>
</dbReference>
<dbReference type="AlphaFoldDB" id="A0A5E4G046"/>
<gene>
    <name evidence="1" type="ORF">ALMOND_2B004133</name>
</gene>
<organism evidence="1 2">
    <name type="scientific">Prunus dulcis</name>
    <name type="common">Almond</name>
    <name type="synonym">Amygdalus dulcis</name>
    <dbReference type="NCBI Taxonomy" id="3755"/>
    <lineage>
        <taxon>Eukaryota</taxon>
        <taxon>Viridiplantae</taxon>
        <taxon>Streptophyta</taxon>
        <taxon>Embryophyta</taxon>
        <taxon>Tracheophyta</taxon>
        <taxon>Spermatophyta</taxon>
        <taxon>Magnoliopsida</taxon>
        <taxon>eudicotyledons</taxon>
        <taxon>Gunneridae</taxon>
        <taxon>Pentapetalae</taxon>
        <taxon>rosids</taxon>
        <taxon>fabids</taxon>
        <taxon>Rosales</taxon>
        <taxon>Rosaceae</taxon>
        <taxon>Amygdaloideae</taxon>
        <taxon>Amygdaleae</taxon>
        <taxon>Prunus</taxon>
    </lineage>
</organism>
<protein>
    <submittedName>
        <fullName evidence="1">Uncharacterized protein</fullName>
    </submittedName>
</protein>
<sequence length="91" mass="10326">MENPKIDRARVRVLRFRFPSQKEREANRKQEGVSRVARSSPLTYMQSLYPVTVGSNPTDEKKSNLTVETVSSCCVLVGSLERICFFSKNGN</sequence>
<proteinExistence type="predicted"/>